<proteinExistence type="predicted"/>
<dbReference type="RefSeq" id="WP_186894876.1">
    <property type="nucleotide sequence ID" value="NZ_WJBE01000014.1"/>
</dbReference>
<dbReference type="EMBL" id="WJBE01000014">
    <property type="protein sequence ID" value="MBC3900718.1"/>
    <property type="molecule type" value="Genomic_DNA"/>
</dbReference>
<keyword evidence="2" id="KW-1185">Reference proteome</keyword>
<reference evidence="1 2" key="1">
    <citation type="journal article" date="2020" name="mSystems">
        <title>Defining Genomic and Predicted Metabolic Features of the Acetobacterium Genus.</title>
        <authorList>
            <person name="Ross D.E."/>
            <person name="Marshall C.W."/>
            <person name="Gulliver D."/>
            <person name="May H.D."/>
            <person name="Norman R.S."/>
        </authorList>
    </citation>
    <scope>NUCLEOTIDE SEQUENCE [LARGE SCALE GENOMIC DNA]</scope>
    <source>
        <strain evidence="1 2">DSM 4132</strain>
    </source>
</reference>
<protein>
    <recommendedName>
        <fullName evidence="3">Apea-like HEPN domain-containing protein</fullName>
    </recommendedName>
</protein>
<sequence length="421" mass="49766">MFTINDFLKGIQVYAEIEKTNEKLKIFKSYKFDGRENRKLVLEVSLKELEEIESEFQKVKDGSDTLKWDEGVLWDKTTFEAAVDVESQSSRFYFSSISNERYTADEHGLKFCVSAASKKYIYALLCNCGNCESDDYDLNLTIRVDSEISSSLEEFFSRFRIHTVKLNSKEILTKKEFNRLIHSYLFNISYNYDVILFIKKSFKRELRYRKRTRSGQMFPYKAYKQELTKYYSQAIAVDIPFTQYLAFYHVAEYFFQIISEQNAFDEIEQFITRPSFSPYKKEDIKQFYNKIKKKMREQSEDGVWNEKTALLLSLKEYVVDIENLKNAIHSIDESAIEYYKNSDVNFADGSKKIDFDESDDHVYLAIRDRVYSVRNAIVHSKEGDKLRYEPFKHDKQLAKEIPLIRSIAEEIIINSADSIKF</sequence>
<evidence type="ECO:0008006" key="3">
    <source>
        <dbReference type="Google" id="ProtNLM"/>
    </source>
</evidence>
<dbReference type="Proteomes" id="UP000622405">
    <property type="component" value="Unassembled WGS sequence"/>
</dbReference>
<comment type="caution">
    <text evidence="1">The sequence shown here is derived from an EMBL/GenBank/DDBJ whole genome shotgun (WGS) entry which is preliminary data.</text>
</comment>
<name>A0ABR6YZV9_9FIRM</name>
<accession>A0ABR6YZV9</accession>
<organism evidence="1 2">
    <name type="scientific">Acetobacterium malicum</name>
    <dbReference type="NCBI Taxonomy" id="52692"/>
    <lineage>
        <taxon>Bacteria</taxon>
        <taxon>Bacillati</taxon>
        <taxon>Bacillota</taxon>
        <taxon>Clostridia</taxon>
        <taxon>Eubacteriales</taxon>
        <taxon>Eubacteriaceae</taxon>
        <taxon>Acetobacterium</taxon>
    </lineage>
</organism>
<gene>
    <name evidence="1" type="ORF">GH811_13945</name>
</gene>
<evidence type="ECO:0000313" key="2">
    <source>
        <dbReference type="Proteomes" id="UP000622405"/>
    </source>
</evidence>
<evidence type="ECO:0000313" key="1">
    <source>
        <dbReference type="EMBL" id="MBC3900718.1"/>
    </source>
</evidence>